<keyword evidence="2" id="KW-0326">Glycosidase</keyword>
<evidence type="ECO:0000259" key="5">
    <source>
        <dbReference type="SMART" id="SM00642"/>
    </source>
</evidence>
<dbReference type="Pfam" id="PF10438">
    <property type="entry name" value="Cyc-maltodext_C"/>
    <property type="match status" value="1"/>
</dbReference>
<dbReference type="Pfam" id="PF09087">
    <property type="entry name" value="Cyc-maltodext_N"/>
    <property type="match status" value="1"/>
</dbReference>
<evidence type="ECO:0000256" key="1">
    <source>
        <dbReference type="ARBA" id="ARBA00022801"/>
    </source>
</evidence>
<dbReference type="InterPro" id="IPR013780">
    <property type="entry name" value="Glyco_hydro_b"/>
</dbReference>
<dbReference type="Pfam" id="PF00128">
    <property type="entry name" value="Alpha-amylase"/>
    <property type="match status" value="1"/>
</dbReference>
<dbReference type="InterPro" id="IPR014756">
    <property type="entry name" value="Ig_E-set"/>
</dbReference>
<feature type="chain" id="PRO_5047103280" evidence="4">
    <location>
        <begin position="19"/>
        <end position="643"/>
    </location>
</feature>
<dbReference type="EMBL" id="JBBUTG010000006">
    <property type="protein sequence ID" value="MEK8031593.1"/>
    <property type="molecule type" value="Genomic_DNA"/>
</dbReference>
<gene>
    <name evidence="6" type="ORF">AACH06_12260</name>
</gene>
<reference evidence="6 7" key="1">
    <citation type="submission" date="2024-04" db="EMBL/GenBank/DDBJ databases">
        <title>Novel species of the genus Ideonella isolated from streams.</title>
        <authorList>
            <person name="Lu H."/>
        </authorList>
    </citation>
    <scope>NUCLEOTIDE SEQUENCE [LARGE SCALE GENOMIC DNA]</scope>
    <source>
        <strain evidence="6 7">DXS29W</strain>
    </source>
</reference>
<dbReference type="PANTHER" id="PTHR10357">
    <property type="entry name" value="ALPHA-AMYLASE FAMILY MEMBER"/>
    <property type="match status" value="1"/>
</dbReference>
<keyword evidence="4" id="KW-0732">Signal</keyword>
<evidence type="ECO:0000313" key="7">
    <source>
        <dbReference type="Proteomes" id="UP001371218"/>
    </source>
</evidence>
<dbReference type="InterPro" id="IPR006047">
    <property type="entry name" value="GH13_cat_dom"/>
</dbReference>
<dbReference type="SUPFAM" id="SSF81296">
    <property type="entry name" value="E set domains"/>
    <property type="match status" value="1"/>
</dbReference>
<dbReference type="SUPFAM" id="SSF51445">
    <property type="entry name" value="(Trans)glycosidases"/>
    <property type="match status" value="1"/>
</dbReference>
<name>A0ABU9BQ48_9BURK</name>
<evidence type="ECO:0000256" key="3">
    <source>
        <dbReference type="SAM" id="MobiDB-lite"/>
    </source>
</evidence>
<dbReference type="InterPro" id="IPR015171">
    <property type="entry name" value="Cyc-maltodext_N"/>
</dbReference>
<organism evidence="6 7">
    <name type="scientific">Ideonella lacteola</name>
    <dbReference type="NCBI Taxonomy" id="2984193"/>
    <lineage>
        <taxon>Bacteria</taxon>
        <taxon>Pseudomonadati</taxon>
        <taxon>Pseudomonadota</taxon>
        <taxon>Betaproteobacteria</taxon>
        <taxon>Burkholderiales</taxon>
        <taxon>Sphaerotilaceae</taxon>
        <taxon>Ideonella</taxon>
    </lineage>
</organism>
<dbReference type="GO" id="GO:0016787">
    <property type="term" value="F:hydrolase activity"/>
    <property type="evidence" value="ECO:0007669"/>
    <property type="project" value="UniProtKB-KW"/>
</dbReference>
<evidence type="ECO:0000313" key="6">
    <source>
        <dbReference type="EMBL" id="MEK8031593.1"/>
    </source>
</evidence>
<feature type="region of interest" description="Disordered" evidence="3">
    <location>
        <begin position="245"/>
        <end position="277"/>
    </location>
</feature>
<comment type="caution">
    <text evidence="6">The sequence shown here is derived from an EMBL/GenBank/DDBJ whole genome shotgun (WGS) entry which is preliminary data.</text>
</comment>
<dbReference type="RefSeq" id="WP_341425983.1">
    <property type="nucleotide sequence ID" value="NZ_JBBUTG010000006.1"/>
</dbReference>
<dbReference type="Gene3D" id="3.20.20.80">
    <property type="entry name" value="Glycosidases"/>
    <property type="match status" value="1"/>
</dbReference>
<dbReference type="SMART" id="SM00642">
    <property type="entry name" value="Aamy"/>
    <property type="match status" value="1"/>
</dbReference>
<dbReference type="PANTHER" id="PTHR10357:SF210">
    <property type="entry name" value="MALTODEXTRIN GLUCOSIDASE"/>
    <property type="match status" value="1"/>
</dbReference>
<evidence type="ECO:0000256" key="4">
    <source>
        <dbReference type="SAM" id="SignalP"/>
    </source>
</evidence>
<dbReference type="Proteomes" id="UP001371218">
    <property type="component" value="Unassembled WGS sequence"/>
</dbReference>
<dbReference type="InterPro" id="IPR017853">
    <property type="entry name" value="GH"/>
</dbReference>
<sequence>MKRLLCLLALLAAPIIHAQSIDRVEPPFWWTGMKHRPLQLMLHGRDLAGLVARVKAPGVTVKRTLTLPNPNYLVVDLDLAPGARPGTVMIDLLRGSQVALSTRYELRPRAPGSAERQGFGPSDAIYLVVPDRFANGDPTNDNQPELGDPVDRSNPGGRHGGDLAGISQRLDYIAGLGFTQLWPTPLIENRQPSYSYHGYSATDLYRVDPRFGTNEDYRQLVEQARARGLGVIMDLAPNHIGSGHWWLNPQPSRPADGSPTAAAPDAPSRDLPTPDWLNHPDRYVETNHRHVTVQDPYAAPSDKAGMTDGWFVPTMPDLNQRQPLLATYLVQNAIWWIEYAGLSGIRADTYPYSDKAFLARWSGAIMSEYPRLSIVGEEMTDHVSMVAYWLRGHRNHDGYVSHMPSMMDFPLHGALRQALVEPEGQGYAVGLGRLYEALVEDIQYPEPSRLVLFEGNHDTNRVFSALGEDEGLMRLALVYLATIARTPQMFYGTEVLMKSPIERSDGIVRSDMPGGWAGDSVNAFTGAGLTPTQQQMQGFVRQLFSWRRSATAVQRGRLTHYAPDRGTYTYFRTDEKTGAQVMVVLSKATEPVNLDTRRFADVLKAGSTGRELFSGASLDLGTTLVVPPRTAMVIDVTPPAGQR</sequence>
<dbReference type="CDD" id="cd11340">
    <property type="entry name" value="AmyAc_bac_CMD_like_3"/>
    <property type="match status" value="1"/>
</dbReference>
<dbReference type="InterPro" id="IPR019492">
    <property type="entry name" value="Cyclo-malto-dextrinase_C"/>
</dbReference>
<feature type="region of interest" description="Disordered" evidence="3">
    <location>
        <begin position="133"/>
        <end position="163"/>
    </location>
</feature>
<proteinExistence type="predicted"/>
<protein>
    <submittedName>
        <fullName evidence="6">Glycoside hydrolase family 13 protein</fullName>
    </submittedName>
</protein>
<dbReference type="SUPFAM" id="SSF51011">
    <property type="entry name" value="Glycosyl hydrolase domain"/>
    <property type="match status" value="1"/>
</dbReference>
<dbReference type="Gene3D" id="2.60.40.10">
    <property type="entry name" value="Immunoglobulins"/>
    <property type="match status" value="1"/>
</dbReference>
<dbReference type="Gene3D" id="2.60.40.1180">
    <property type="entry name" value="Golgi alpha-mannosidase II"/>
    <property type="match status" value="1"/>
</dbReference>
<evidence type="ECO:0000256" key="2">
    <source>
        <dbReference type="ARBA" id="ARBA00023295"/>
    </source>
</evidence>
<feature type="signal peptide" evidence="4">
    <location>
        <begin position="1"/>
        <end position="18"/>
    </location>
</feature>
<accession>A0ABU9BQ48</accession>
<keyword evidence="1 6" id="KW-0378">Hydrolase</keyword>
<dbReference type="InterPro" id="IPR013783">
    <property type="entry name" value="Ig-like_fold"/>
</dbReference>
<keyword evidence="7" id="KW-1185">Reference proteome</keyword>
<feature type="domain" description="Glycosyl hydrolase family 13 catalytic" evidence="5">
    <location>
        <begin position="127"/>
        <end position="533"/>
    </location>
</feature>